<feature type="domain" description="Translation initiation factor 3 C-terminal" evidence="5">
    <location>
        <begin position="163"/>
        <end position="239"/>
    </location>
</feature>
<evidence type="ECO:0000259" key="5">
    <source>
        <dbReference type="Pfam" id="PF00707"/>
    </source>
</evidence>
<dbReference type="Gramene" id="Kaladp0055s0154.1.v1.1">
    <property type="protein sequence ID" value="Kaladp0055s0154.1.v1.1"/>
    <property type="gene ID" value="Kaladp0055s0154.v1.1"/>
</dbReference>
<dbReference type="InterPro" id="IPR019814">
    <property type="entry name" value="Translation_initiation_fac_3_N"/>
</dbReference>
<dbReference type="InterPro" id="IPR036787">
    <property type="entry name" value="T_IF-3_N_sf"/>
</dbReference>
<evidence type="ECO:0000256" key="4">
    <source>
        <dbReference type="SAM" id="MobiDB-lite"/>
    </source>
</evidence>
<dbReference type="EnsemblPlants" id="Kaladp0055s0154.1.v1.1">
    <property type="protein sequence ID" value="Kaladp0055s0154.1.v1.1"/>
    <property type="gene ID" value="Kaladp0055s0154.v1.1"/>
</dbReference>
<dbReference type="InterPro" id="IPR019815">
    <property type="entry name" value="Translation_initiation_fac_3_C"/>
</dbReference>
<keyword evidence="2" id="KW-0396">Initiation factor</keyword>
<dbReference type="OMA" id="SKHESNQ"/>
<feature type="region of interest" description="Disordered" evidence="4">
    <location>
        <begin position="258"/>
        <end position="436"/>
    </location>
</feature>
<evidence type="ECO:0000313" key="8">
    <source>
        <dbReference type="Proteomes" id="UP000594263"/>
    </source>
</evidence>
<organism evidence="7 8">
    <name type="scientific">Kalanchoe fedtschenkoi</name>
    <name type="common">Lavender scallops</name>
    <name type="synonym">South American air plant</name>
    <dbReference type="NCBI Taxonomy" id="63787"/>
    <lineage>
        <taxon>Eukaryota</taxon>
        <taxon>Viridiplantae</taxon>
        <taxon>Streptophyta</taxon>
        <taxon>Embryophyta</taxon>
        <taxon>Tracheophyta</taxon>
        <taxon>Spermatophyta</taxon>
        <taxon>Magnoliopsida</taxon>
        <taxon>eudicotyledons</taxon>
        <taxon>Gunneridae</taxon>
        <taxon>Pentapetalae</taxon>
        <taxon>Saxifragales</taxon>
        <taxon>Crassulaceae</taxon>
        <taxon>Kalanchoe</taxon>
    </lineage>
</organism>
<dbReference type="SUPFAM" id="SSF54364">
    <property type="entry name" value="Translation initiation factor IF3, N-terminal domain"/>
    <property type="match status" value="1"/>
</dbReference>
<dbReference type="Gene3D" id="3.10.20.80">
    <property type="entry name" value="Translation initiation factor 3 (IF-3), N-terminal domain"/>
    <property type="match status" value="1"/>
</dbReference>
<dbReference type="InterPro" id="IPR036788">
    <property type="entry name" value="T_IF-3_C_sf"/>
</dbReference>
<dbReference type="Gene3D" id="3.30.110.10">
    <property type="entry name" value="Translation initiation factor 3 (IF-3), C-terminal domain"/>
    <property type="match status" value="1"/>
</dbReference>
<dbReference type="GO" id="GO:0005737">
    <property type="term" value="C:cytoplasm"/>
    <property type="evidence" value="ECO:0007669"/>
    <property type="project" value="UniProtKB-ARBA"/>
</dbReference>
<evidence type="ECO:0000256" key="2">
    <source>
        <dbReference type="ARBA" id="ARBA00022540"/>
    </source>
</evidence>
<keyword evidence="3" id="KW-0648">Protein biosynthesis</keyword>
<reference evidence="7" key="1">
    <citation type="submission" date="2021-01" db="UniProtKB">
        <authorList>
            <consortium name="EnsemblPlants"/>
        </authorList>
    </citation>
    <scope>IDENTIFICATION</scope>
</reference>
<feature type="compositionally biased region" description="Polar residues" evidence="4">
    <location>
        <begin position="282"/>
        <end position="299"/>
    </location>
</feature>
<evidence type="ECO:0000313" key="7">
    <source>
        <dbReference type="EnsemblPlants" id="Kaladp0055s0154.1.v1.1"/>
    </source>
</evidence>
<evidence type="ECO:0000256" key="1">
    <source>
        <dbReference type="ARBA" id="ARBA00005439"/>
    </source>
</evidence>
<dbReference type="GO" id="GO:0003743">
    <property type="term" value="F:translation initiation factor activity"/>
    <property type="evidence" value="ECO:0007669"/>
    <property type="project" value="UniProtKB-KW"/>
</dbReference>
<evidence type="ECO:0000256" key="3">
    <source>
        <dbReference type="ARBA" id="ARBA00022917"/>
    </source>
</evidence>
<dbReference type="AlphaFoldDB" id="A0A7N0U521"/>
<dbReference type="PANTHER" id="PTHR10938:SF4">
    <property type="entry name" value="TRANSLATION INITIATION FACTOR IF3-1, MITOCHONDRIAL"/>
    <property type="match status" value="1"/>
</dbReference>
<feature type="domain" description="Translation initiation factor 3 N-terminal" evidence="6">
    <location>
        <begin position="84"/>
        <end position="151"/>
    </location>
</feature>
<comment type="similarity">
    <text evidence="1">Belongs to the IF-3 family.</text>
</comment>
<dbReference type="Pfam" id="PF05198">
    <property type="entry name" value="IF3_N"/>
    <property type="match status" value="1"/>
</dbReference>
<dbReference type="GO" id="GO:0043022">
    <property type="term" value="F:ribosome binding"/>
    <property type="evidence" value="ECO:0007669"/>
    <property type="project" value="TreeGrafter"/>
</dbReference>
<sequence>MAFWCRVKQSRLHLLHQFRRLHSQSSQGFTCHIGPLIVLPRVVVGISDWRISRRPTEFCDNARFFAAPFQPKQKEDKDTSGPRLNEKITGDVVRLVISEDEHTIISLKEAFQRAQRLGMDLVEVNRKADPPVCKIMDFHKEQYVKKLKEKEVSKSKTKIKSAECKEVRITPKIEQKDLEMKAKNAIRSMESGYRVKCAVSGKENEDVGGTLARLCALLEDVSIVESGPRVDKKQAYVVVRHVKFGPSKSGGAKKISHISADAFTSPPNAVAEESGNSKHESNQNVTDDSNEYITTSSEPSFPESGRTKPSPLPPQPSAVNEDRYKKNNKNKFMQTKPADGVRPPAQPPNNSSSTMRHGTDDTTVRSPRSSPKELPMPQSIHEPPKPATSFGIFSNAKTNPQGQRSESDNKRHNDRRPPTTGSEPKPEKTFGIFSKR</sequence>
<feature type="compositionally biased region" description="Polar residues" evidence="4">
    <location>
        <begin position="391"/>
        <end position="404"/>
    </location>
</feature>
<dbReference type="InterPro" id="IPR001288">
    <property type="entry name" value="Translation_initiation_fac_3"/>
</dbReference>
<evidence type="ECO:0000259" key="6">
    <source>
        <dbReference type="Pfam" id="PF05198"/>
    </source>
</evidence>
<dbReference type="Proteomes" id="UP000594263">
    <property type="component" value="Unplaced"/>
</dbReference>
<dbReference type="SUPFAM" id="SSF55200">
    <property type="entry name" value="Translation initiation factor IF3, C-terminal domain"/>
    <property type="match status" value="1"/>
</dbReference>
<feature type="compositionally biased region" description="Basic and acidic residues" evidence="4">
    <location>
        <begin position="405"/>
        <end position="417"/>
    </location>
</feature>
<keyword evidence="8" id="KW-1185">Reference proteome</keyword>
<dbReference type="PANTHER" id="PTHR10938">
    <property type="entry name" value="TRANSLATION INITIATION FACTOR IF-3"/>
    <property type="match status" value="1"/>
</dbReference>
<dbReference type="Pfam" id="PF00707">
    <property type="entry name" value="IF3_C"/>
    <property type="match status" value="1"/>
</dbReference>
<evidence type="ECO:0008006" key="9">
    <source>
        <dbReference type="Google" id="ProtNLM"/>
    </source>
</evidence>
<name>A0A7N0U521_KALFE</name>
<proteinExistence type="inferred from homology"/>
<accession>A0A7N0U521</accession>
<dbReference type="GO" id="GO:0032790">
    <property type="term" value="P:ribosome disassembly"/>
    <property type="evidence" value="ECO:0007669"/>
    <property type="project" value="TreeGrafter"/>
</dbReference>
<protein>
    <recommendedName>
        <fullName evidence="9">Translation initiation factor IF-3</fullName>
    </recommendedName>
</protein>
<dbReference type="NCBIfam" id="TIGR00168">
    <property type="entry name" value="infC"/>
    <property type="match status" value="1"/>
</dbReference>